<evidence type="ECO:0000256" key="6">
    <source>
        <dbReference type="ARBA" id="ARBA00022519"/>
    </source>
</evidence>
<dbReference type="RefSeq" id="WP_015049143.1">
    <property type="nucleotide sequence ID" value="NC_018868.3"/>
</dbReference>
<dbReference type="STRING" id="1117647.M5M_19350"/>
<dbReference type="PROSITE" id="PS51257">
    <property type="entry name" value="PROKAR_LIPOPROTEIN"/>
    <property type="match status" value="1"/>
</dbReference>
<evidence type="ECO:0000256" key="12">
    <source>
        <dbReference type="ARBA" id="ARBA00023186"/>
    </source>
</evidence>
<dbReference type="eggNOG" id="COG5380">
    <property type="taxonomic scope" value="Bacteria"/>
</dbReference>
<dbReference type="HOGENOM" id="CLU_064928_0_0_6"/>
<evidence type="ECO:0000313" key="16">
    <source>
        <dbReference type="EMBL" id="AFV00993.1"/>
    </source>
</evidence>
<evidence type="ECO:0000256" key="11">
    <source>
        <dbReference type="ARBA" id="ARBA00023136"/>
    </source>
</evidence>
<evidence type="ECO:0000256" key="2">
    <source>
        <dbReference type="ARBA" id="ARBA00004383"/>
    </source>
</evidence>
<dbReference type="AlphaFoldDB" id="K4L450"/>
<dbReference type="GO" id="GO:0006457">
    <property type="term" value="P:protein folding"/>
    <property type="evidence" value="ECO:0007669"/>
    <property type="project" value="InterPro"/>
</dbReference>
<sequence length="343" mass="37950">MKKPWIAAAGLFTACSLWLWIQPGSHSSLADSDALAATAQPTKPVLLMPETVTPQMKEADPAAAARQQFIETLPASLSDVPAPSPLNVTAEGALVVDTQLRLLFEHYLSALGEENLEQVVVRIKHQLDLQLQGAALAEAEALLEAYIQFRNQVGVIRQDYQALAIDGAFSLETIQSMKQAEYQARALLFTREQSAALFGNDDLIEQAMLERLAINTDSTLTAQQRQHQLQQVENTLIRLSGNEAHQQLMAVLAVDEQLNADPVQSIEQSRIEHLGPDLAHRLNERDQARAQWQARVANYRMALAPMLSTKPLDPMLIADLRQQYFNGPELVRIAALDKIELGI</sequence>
<keyword evidence="17" id="KW-1185">Reference proteome</keyword>
<gene>
    <name evidence="16" type="ordered locus">M5M_19350</name>
</gene>
<keyword evidence="10" id="KW-0443">Lipid metabolism</keyword>
<dbReference type="GO" id="GO:0005886">
    <property type="term" value="C:plasma membrane"/>
    <property type="evidence" value="ECO:0007669"/>
    <property type="project" value="UniProtKB-SubCell"/>
</dbReference>
<dbReference type="Pfam" id="PF03280">
    <property type="entry name" value="Lipase_chap"/>
    <property type="match status" value="1"/>
</dbReference>
<keyword evidence="6" id="KW-0997">Cell inner membrane</keyword>
<organism evidence="16 17">
    <name type="scientific">Simiduia agarivorans (strain DSM 21679 / JCM 13881 / BCRC 17597 / SA1)</name>
    <dbReference type="NCBI Taxonomy" id="1117647"/>
    <lineage>
        <taxon>Bacteria</taxon>
        <taxon>Pseudomonadati</taxon>
        <taxon>Pseudomonadota</taxon>
        <taxon>Gammaproteobacteria</taxon>
        <taxon>Cellvibrionales</taxon>
        <taxon>Cellvibrionaceae</taxon>
        <taxon>Simiduia</taxon>
    </lineage>
</organism>
<evidence type="ECO:0000313" key="17">
    <source>
        <dbReference type="Proteomes" id="UP000000466"/>
    </source>
</evidence>
<keyword evidence="7" id="KW-0812">Transmembrane</keyword>
<name>K4L450_SIMAS</name>
<keyword evidence="9" id="KW-1133">Transmembrane helix</keyword>
<dbReference type="GO" id="GO:0051082">
    <property type="term" value="F:unfolded protein binding"/>
    <property type="evidence" value="ECO:0007669"/>
    <property type="project" value="InterPro"/>
</dbReference>
<evidence type="ECO:0000256" key="1">
    <source>
        <dbReference type="ARBA" id="ARBA00003280"/>
    </source>
</evidence>
<dbReference type="SUPFAM" id="SSF158855">
    <property type="entry name" value="Lipase chaperone-like"/>
    <property type="match status" value="1"/>
</dbReference>
<protein>
    <recommendedName>
        <fullName evidence="4">Lipase chaperone</fullName>
    </recommendedName>
    <alternativeName>
        <fullName evidence="15">Lipase foldase</fullName>
    </alternativeName>
    <alternativeName>
        <fullName evidence="13">Lipase helper protein</fullName>
    </alternativeName>
    <alternativeName>
        <fullName evidence="14">Lipase modulator</fullName>
    </alternativeName>
</protein>
<dbReference type="Proteomes" id="UP000000466">
    <property type="component" value="Chromosome"/>
</dbReference>
<keyword evidence="11" id="KW-0472">Membrane</keyword>
<dbReference type="KEGG" id="saga:M5M_19350"/>
<comment type="subcellular location">
    <subcellularLocation>
        <location evidence="2">Cell inner membrane</location>
        <topology evidence="2">Single-pass membrane protein</topology>
        <orientation evidence="2">Periplasmic side</orientation>
    </subcellularLocation>
</comment>
<evidence type="ECO:0000256" key="3">
    <source>
        <dbReference type="ARBA" id="ARBA00010358"/>
    </source>
</evidence>
<keyword evidence="8" id="KW-0442">Lipid degradation</keyword>
<evidence type="ECO:0000256" key="15">
    <source>
        <dbReference type="ARBA" id="ARBA00033028"/>
    </source>
</evidence>
<evidence type="ECO:0000256" key="14">
    <source>
        <dbReference type="ARBA" id="ARBA00031542"/>
    </source>
</evidence>
<comment type="function">
    <text evidence="1">May be involved in the folding of the extracellular lipase during its passage through the periplasm.</text>
</comment>
<dbReference type="InterPro" id="IPR004961">
    <property type="entry name" value="Lipase_chaperone"/>
</dbReference>
<proteinExistence type="inferred from homology"/>
<evidence type="ECO:0000256" key="13">
    <source>
        <dbReference type="ARBA" id="ARBA00030948"/>
    </source>
</evidence>
<dbReference type="GO" id="GO:0016042">
    <property type="term" value="P:lipid catabolic process"/>
    <property type="evidence" value="ECO:0007669"/>
    <property type="project" value="UniProtKB-KW"/>
</dbReference>
<evidence type="ECO:0000256" key="4">
    <source>
        <dbReference type="ARBA" id="ARBA00019692"/>
    </source>
</evidence>
<accession>K4L450</accession>
<comment type="similarity">
    <text evidence="3">Belongs to the lipase chaperone family.</text>
</comment>
<keyword evidence="5" id="KW-1003">Cell membrane</keyword>
<dbReference type="OrthoDB" id="7025807at2"/>
<evidence type="ECO:0000256" key="10">
    <source>
        <dbReference type="ARBA" id="ARBA00023098"/>
    </source>
</evidence>
<reference evidence="16 17" key="1">
    <citation type="journal article" date="2013" name="Genome Announc.">
        <title>Complete genome sequence of Simiduia agarivorans SA1(T), a marine bacterium able to degrade a variety of polysaccharides.</title>
        <authorList>
            <person name="Lin S.Y."/>
            <person name="Shieh W.Y."/>
            <person name="Chen J.S."/>
            <person name="Tang S.L."/>
        </authorList>
    </citation>
    <scope>NUCLEOTIDE SEQUENCE [LARGE SCALE GENOMIC DNA]</scope>
    <source>
        <strain evidence="17">DSM 21679 / JCM 13881 / BCRC 17597 / SA1</strain>
    </source>
</reference>
<evidence type="ECO:0000256" key="9">
    <source>
        <dbReference type="ARBA" id="ARBA00022989"/>
    </source>
</evidence>
<dbReference type="EMBL" id="CP003746">
    <property type="protein sequence ID" value="AFV00993.1"/>
    <property type="molecule type" value="Genomic_DNA"/>
</dbReference>
<evidence type="ECO:0000256" key="8">
    <source>
        <dbReference type="ARBA" id="ARBA00022963"/>
    </source>
</evidence>
<evidence type="ECO:0000256" key="7">
    <source>
        <dbReference type="ARBA" id="ARBA00022692"/>
    </source>
</evidence>
<evidence type="ECO:0000256" key="5">
    <source>
        <dbReference type="ARBA" id="ARBA00022475"/>
    </source>
</evidence>
<keyword evidence="12" id="KW-0143">Chaperone</keyword>